<reference evidence="1 2" key="1">
    <citation type="submission" date="2021-01" db="EMBL/GenBank/DDBJ databases">
        <title>Genomic Encyclopedia of Type Strains, Phase IV (KMG-IV): sequencing the most valuable type-strain genomes for metagenomic binning, comparative biology and taxonomic classification.</title>
        <authorList>
            <person name="Goeker M."/>
        </authorList>
    </citation>
    <scope>NUCLEOTIDE SEQUENCE [LARGE SCALE GENOMIC DNA]</scope>
    <source>
        <strain evidence="1 2">DSM 25540</strain>
    </source>
</reference>
<evidence type="ECO:0000313" key="2">
    <source>
        <dbReference type="Proteomes" id="UP000741863"/>
    </source>
</evidence>
<keyword evidence="2" id="KW-1185">Reference proteome</keyword>
<name>A0ABS2PEI8_9BACL</name>
<dbReference type="Gene3D" id="1.10.10.10">
    <property type="entry name" value="Winged helix-like DNA-binding domain superfamily/Winged helix DNA-binding domain"/>
    <property type="match status" value="1"/>
</dbReference>
<sequence length="156" mass="18678">MEVKEIEELISDYRWMKREVLRLEELLSNMTVKSSHNDNLTVNYDIEATLPKGSSGMSAAEYDQLDRRERKLIDRINRYKEIIEFVELGEDHLQNPIHVVIYSCMMEGMSYRAIAAHLEMSKDMVRKHRDNLISHLSQNRHYSQTWRYLKYQKQIV</sequence>
<keyword evidence="1" id="KW-0238">DNA-binding</keyword>
<dbReference type="GO" id="GO:0003677">
    <property type="term" value="F:DNA binding"/>
    <property type="evidence" value="ECO:0007669"/>
    <property type="project" value="UniProtKB-KW"/>
</dbReference>
<protein>
    <submittedName>
        <fullName evidence="1">DNA-binding NarL/FixJ family response regulator</fullName>
    </submittedName>
</protein>
<dbReference type="RefSeq" id="WP_204698576.1">
    <property type="nucleotide sequence ID" value="NZ_JAFBEC010000008.1"/>
</dbReference>
<evidence type="ECO:0000313" key="1">
    <source>
        <dbReference type="EMBL" id="MBM7633844.1"/>
    </source>
</evidence>
<comment type="caution">
    <text evidence="1">The sequence shown here is derived from an EMBL/GenBank/DDBJ whole genome shotgun (WGS) entry which is preliminary data.</text>
</comment>
<proteinExistence type="predicted"/>
<dbReference type="InterPro" id="IPR036388">
    <property type="entry name" value="WH-like_DNA-bd_sf"/>
</dbReference>
<organism evidence="1 2">
    <name type="scientific">Geomicrobium sediminis</name>
    <dbReference type="NCBI Taxonomy" id="1347788"/>
    <lineage>
        <taxon>Bacteria</taxon>
        <taxon>Bacillati</taxon>
        <taxon>Bacillota</taxon>
        <taxon>Bacilli</taxon>
        <taxon>Bacillales</taxon>
        <taxon>Geomicrobium</taxon>
    </lineage>
</organism>
<gene>
    <name evidence="1" type="ORF">JOD17_002940</name>
</gene>
<accession>A0ABS2PEI8</accession>
<dbReference type="Proteomes" id="UP000741863">
    <property type="component" value="Unassembled WGS sequence"/>
</dbReference>
<dbReference type="EMBL" id="JAFBEC010000008">
    <property type="protein sequence ID" value="MBM7633844.1"/>
    <property type="molecule type" value="Genomic_DNA"/>
</dbReference>